<keyword evidence="2" id="KW-0472">Membrane</keyword>
<dbReference type="KEGG" id="smao:CAG99_11355"/>
<evidence type="ECO:0000256" key="2">
    <source>
        <dbReference type="SAM" id="Phobius"/>
    </source>
</evidence>
<proteinExistence type="predicted"/>
<reference evidence="3 4" key="1">
    <citation type="submission" date="2017-05" db="EMBL/GenBank/DDBJ databases">
        <title>Complete genome sequence of Streptomyces sp. SCSIO 03032 revealed the diverse biosynthetic pathways for its bioactive secondary metabolites.</title>
        <authorList>
            <person name="Ma L."/>
            <person name="Zhu Y."/>
            <person name="Zhang W."/>
            <person name="Zhang G."/>
            <person name="Tian X."/>
            <person name="Zhang S."/>
            <person name="Zhang C."/>
        </authorList>
    </citation>
    <scope>NUCLEOTIDE SEQUENCE [LARGE SCALE GENOMIC DNA]</scope>
    <source>
        <strain evidence="3 4">SCSIO 03032</strain>
    </source>
</reference>
<accession>A0A1W7CXE8</accession>
<sequence length="176" mass="19321">MSISHPQGPPGGAADDEPRPEPIRFYGVSWVDRSGGYMARRVVLTVAALLLAVLGATVLWLGYAGLDDSGTAGWLRAMVVIAFAICTAMAGLRTWIRYTRPAPENAVDESAFRSIKVVGFVGVFFAYGLRSAIEAPGERLRRADYDAALDRYRRRTERRSGHPARKGRKKGRGRRA</sequence>
<protein>
    <recommendedName>
        <fullName evidence="5">Integral membrane protein</fullName>
    </recommendedName>
</protein>
<dbReference type="Proteomes" id="UP000194218">
    <property type="component" value="Chromosome"/>
</dbReference>
<evidence type="ECO:0000313" key="4">
    <source>
        <dbReference type="Proteomes" id="UP000194218"/>
    </source>
</evidence>
<feature type="transmembrane region" description="Helical" evidence="2">
    <location>
        <begin position="74"/>
        <end position="92"/>
    </location>
</feature>
<gene>
    <name evidence="3" type="ORF">CAG99_11355</name>
</gene>
<keyword evidence="4" id="KW-1185">Reference proteome</keyword>
<dbReference type="EMBL" id="CP021121">
    <property type="protein sequence ID" value="ARQ69387.1"/>
    <property type="molecule type" value="Genomic_DNA"/>
</dbReference>
<keyword evidence="2" id="KW-1133">Transmembrane helix</keyword>
<dbReference type="OrthoDB" id="4329566at2"/>
<dbReference type="RefSeq" id="WP_086159188.1">
    <property type="nucleotide sequence ID" value="NZ_CP021121.1"/>
</dbReference>
<name>A0A1W7CXE8_9ACTN</name>
<keyword evidence="2" id="KW-0812">Transmembrane</keyword>
<feature type="transmembrane region" description="Helical" evidence="2">
    <location>
        <begin position="42"/>
        <end position="62"/>
    </location>
</feature>
<evidence type="ECO:0000256" key="1">
    <source>
        <dbReference type="SAM" id="MobiDB-lite"/>
    </source>
</evidence>
<organism evidence="3 4">
    <name type="scientific">Streptomyces marincola</name>
    <dbReference type="NCBI Taxonomy" id="2878388"/>
    <lineage>
        <taxon>Bacteria</taxon>
        <taxon>Bacillati</taxon>
        <taxon>Actinomycetota</taxon>
        <taxon>Actinomycetes</taxon>
        <taxon>Kitasatosporales</taxon>
        <taxon>Streptomycetaceae</taxon>
        <taxon>Streptomyces</taxon>
    </lineage>
</organism>
<feature type="region of interest" description="Disordered" evidence="1">
    <location>
        <begin position="1"/>
        <end position="20"/>
    </location>
</feature>
<evidence type="ECO:0000313" key="3">
    <source>
        <dbReference type="EMBL" id="ARQ69387.1"/>
    </source>
</evidence>
<dbReference type="AlphaFoldDB" id="A0A1W7CXE8"/>
<evidence type="ECO:0008006" key="5">
    <source>
        <dbReference type="Google" id="ProtNLM"/>
    </source>
</evidence>
<feature type="region of interest" description="Disordered" evidence="1">
    <location>
        <begin position="154"/>
        <end position="176"/>
    </location>
</feature>